<dbReference type="EMBL" id="BMRP01000010">
    <property type="protein sequence ID" value="GGU65636.1"/>
    <property type="molecule type" value="Genomic_DNA"/>
</dbReference>
<gene>
    <name evidence="2" type="ORF">GCM10010211_33530</name>
</gene>
<evidence type="ECO:0008006" key="4">
    <source>
        <dbReference type="Google" id="ProtNLM"/>
    </source>
</evidence>
<evidence type="ECO:0000256" key="1">
    <source>
        <dbReference type="SAM" id="MobiDB-lite"/>
    </source>
</evidence>
<accession>A0ABQ2V3Y4</accession>
<name>A0ABQ2V3Y4_9ACTN</name>
<keyword evidence="3" id="KW-1185">Reference proteome</keyword>
<comment type="caution">
    <text evidence="2">The sequence shown here is derived from an EMBL/GenBank/DDBJ whole genome shotgun (WGS) entry which is preliminary data.</text>
</comment>
<protein>
    <recommendedName>
        <fullName evidence="4">Lipoprotein</fullName>
    </recommendedName>
</protein>
<feature type="region of interest" description="Disordered" evidence="1">
    <location>
        <begin position="58"/>
        <end position="98"/>
    </location>
</feature>
<reference evidence="3" key="1">
    <citation type="journal article" date="2019" name="Int. J. Syst. Evol. Microbiol.">
        <title>The Global Catalogue of Microorganisms (GCM) 10K type strain sequencing project: providing services to taxonomists for standard genome sequencing and annotation.</title>
        <authorList>
            <consortium name="The Broad Institute Genomics Platform"/>
            <consortium name="The Broad Institute Genome Sequencing Center for Infectious Disease"/>
            <person name="Wu L."/>
            <person name="Ma J."/>
        </authorList>
    </citation>
    <scope>NUCLEOTIDE SEQUENCE [LARGE SCALE GENOMIC DNA]</scope>
    <source>
        <strain evidence="3">JCM 3399</strain>
    </source>
</reference>
<proteinExistence type="predicted"/>
<organism evidence="2 3">
    <name type="scientific">Streptomyces albospinus</name>
    <dbReference type="NCBI Taxonomy" id="285515"/>
    <lineage>
        <taxon>Bacteria</taxon>
        <taxon>Bacillati</taxon>
        <taxon>Actinomycetota</taxon>
        <taxon>Actinomycetes</taxon>
        <taxon>Kitasatosporales</taxon>
        <taxon>Streptomycetaceae</taxon>
        <taxon>Streptomyces</taxon>
    </lineage>
</organism>
<evidence type="ECO:0000313" key="2">
    <source>
        <dbReference type="EMBL" id="GGU65636.1"/>
    </source>
</evidence>
<evidence type="ECO:0000313" key="3">
    <source>
        <dbReference type="Proteomes" id="UP000654471"/>
    </source>
</evidence>
<sequence>MIGRFRSGPALRESRTVPVVSSPRSSRAVRAAALTTVLAGAAALVGGCAAVGMPKPAGRASPVSGPVRLWPGRPPAPQPSPEAGAGVDGTPLPLPALPRVSSGDIRKVSVSSVIQAQLDADDRRRAPAFDKKTESRIRACADQPKACPVRAPEYQDLTGDGKDDLIVGIEAEDHTVSIWVYKLKDGVVNRILNTAGTPLAVDVTEGKLIMREPTETPGYEIRTVFGWNPHSQVMEMQATEYDWQPPSSTASPGRKP</sequence>
<dbReference type="Proteomes" id="UP000654471">
    <property type="component" value="Unassembled WGS sequence"/>
</dbReference>